<dbReference type="AlphaFoldDB" id="A0AAE3QCM6"/>
<dbReference type="Pfam" id="PF05135">
    <property type="entry name" value="Phage_connect_1"/>
    <property type="match status" value="1"/>
</dbReference>
<dbReference type="InterPro" id="IPR021146">
    <property type="entry name" value="Phage_gp6-like_head-tail"/>
</dbReference>
<dbReference type="InterPro" id="IPR011738">
    <property type="entry name" value="Phage_CHP"/>
</dbReference>
<gene>
    <name evidence="1" type="ORF">MRS75_04860</name>
</gene>
<evidence type="ECO:0000313" key="1">
    <source>
        <dbReference type="EMBL" id="MDI7921413.1"/>
    </source>
</evidence>
<organism evidence="1 2">
    <name type="scientific">Ferirhizobium litorale</name>
    <dbReference type="NCBI Taxonomy" id="2927786"/>
    <lineage>
        <taxon>Bacteria</taxon>
        <taxon>Pseudomonadati</taxon>
        <taxon>Pseudomonadota</taxon>
        <taxon>Alphaproteobacteria</taxon>
        <taxon>Hyphomicrobiales</taxon>
        <taxon>Rhizobiaceae</taxon>
        <taxon>Ferirhizobium</taxon>
    </lineage>
</organism>
<dbReference type="CDD" id="cd08054">
    <property type="entry name" value="gp6"/>
    <property type="match status" value="1"/>
</dbReference>
<sequence>MTYATIRPPLAEPLTLAEAKAHLRLDGSDEDDLLLPLVKAAREHLERLSGLCLMTQALRLYRDDWPADGVIQIARGPVQAIESVTVYDTGGEPVAVSLDGHRLDGASHPARLTLNQFVNSHAAINGIEIDFVAGFGDAATDVPDMLKRALTMHVAHMFEWRGAVSMAGQPAGVPAGYDRLVTPYLPARL</sequence>
<proteinExistence type="predicted"/>
<dbReference type="InterPro" id="IPR006450">
    <property type="entry name" value="Phage_HK97_gp6-like"/>
</dbReference>
<name>A0AAE3QCM6_9HYPH</name>
<evidence type="ECO:0000313" key="2">
    <source>
        <dbReference type="Proteomes" id="UP001161580"/>
    </source>
</evidence>
<comment type="caution">
    <text evidence="1">The sequence shown here is derived from an EMBL/GenBank/DDBJ whole genome shotgun (WGS) entry which is preliminary data.</text>
</comment>
<dbReference type="RefSeq" id="WP_311785586.1">
    <property type="nucleotide sequence ID" value="NZ_JALDYY010000002.1"/>
</dbReference>
<dbReference type="NCBIfam" id="TIGR02215">
    <property type="entry name" value="phage_chp_gp8"/>
    <property type="match status" value="1"/>
</dbReference>
<dbReference type="Proteomes" id="UP001161580">
    <property type="component" value="Unassembled WGS sequence"/>
</dbReference>
<reference evidence="1" key="1">
    <citation type="submission" date="2022-03" db="EMBL/GenBank/DDBJ databases">
        <title>Fererhizobium litorale gen. nov., sp. nov., isolated from sandy sediments of the Sea of Japan seashore.</title>
        <authorList>
            <person name="Romanenko L."/>
            <person name="Kurilenko V."/>
            <person name="Otstavnykh N."/>
            <person name="Svetashev V."/>
            <person name="Tekutyeva L."/>
            <person name="Isaeva M."/>
            <person name="Mikhailov V."/>
        </authorList>
    </citation>
    <scope>NUCLEOTIDE SEQUENCE</scope>
    <source>
        <strain evidence="1">KMM 9576</strain>
    </source>
</reference>
<dbReference type="NCBIfam" id="TIGR01560">
    <property type="entry name" value="put_DNA_pack"/>
    <property type="match status" value="1"/>
</dbReference>
<dbReference type="EMBL" id="JALDYZ010000002">
    <property type="protein sequence ID" value="MDI7921413.1"/>
    <property type="molecule type" value="Genomic_DNA"/>
</dbReference>
<protein>
    <submittedName>
        <fullName evidence="1">Head-tail connector protein</fullName>
    </submittedName>
</protein>
<keyword evidence="2" id="KW-1185">Reference proteome</keyword>
<accession>A0AAE3QCM6</accession>
<dbReference type="Gene3D" id="1.10.3230.30">
    <property type="entry name" value="Phage gp6-like head-tail connector protein"/>
    <property type="match status" value="1"/>
</dbReference>